<dbReference type="AlphaFoldDB" id="A0A169QQT9"/>
<feature type="compositionally biased region" description="Basic residues" evidence="1">
    <location>
        <begin position="111"/>
        <end position="132"/>
    </location>
</feature>
<gene>
    <name evidence="2" type="ORF">MPPM_0993</name>
</gene>
<evidence type="ECO:0000313" key="3">
    <source>
        <dbReference type="Proteomes" id="UP000218288"/>
    </source>
</evidence>
<dbReference type="EMBL" id="AP014809">
    <property type="protein sequence ID" value="BAU89598.1"/>
    <property type="molecule type" value="Genomic_DNA"/>
</dbReference>
<evidence type="ECO:0000313" key="2">
    <source>
        <dbReference type="EMBL" id="BAU89598.1"/>
    </source>
</evidence>
<reference evidence="2 3" key="1">
    <citation type="journal article" date="2016" name="Genome Announc.">
        <title>Complete Genome Sequence of Methylobacterium populi P-1M, Isolated from Pink-Pigmented Household Biofilm.</title>
        <authorList>
            <person name="Morohoshi T."/>
            <person name="Ikeda T."/>
        </authorList>
    </citation>
    <scope>NUCLEOTIDE SEQUENCE [LARGE SCALE GENOMIC DNA]</scope>
    <source>
        <strain evidence="2 3">P-1M</strain>
    </source>
</reference>
<feature type="region of interest" description="Disordered" evidence="1">
    <location>
        <begin position="96"/>
        <end position="132"/>
    </location>
</feature>
<protein>
    <submittedName>
        <fullName evidence="2">Methyl-accepting chemotaxis sensory transducer</fullName>
    </submittedName>
</protein>
<accession>A0A169QQT9</accession>
<dbReference type="Gene3D" id="1.10.287.950">
    <property type="entry name" value="Methyl-accepting chemotaxis protein"/>
    <property type="match status" value="1"/>
</dbReference>
<dbReference type="SUPFAM" id="SSF58104">
    <property type="entry name" value="Methyl-accepting chemotaxis protein (MCP) signaling domain"/>
    <property type="match status" value="1"/>
</dbReference>
<evidence type="ECO:0000256" key="1">
    <source>
        <dbReference type="SAM" id="MobiDB-lite"/>
    </source>
</evidence>
<proteinExistence type="predicted"/>
<name>A0A169QQT9_9HYPH</name>
<organism evidence="2 3">
    <name type="scientific">Methylorubrum populi</name>
    <dbReference type="NCBI Taxonomy" id="223967"/>
    <lineage>
        <taxon>Bacteria</taxon>
        <taxon>Pseudomonadati</taxon>
        <taxon>Pseudomonadota</taxon>
        <taxon>Alphaproteobacteria</taxon>
        <taxon>Hyphomicrobiales</taxon>
        <taxon>Methylobacteriaceae</taxon>
        <taxon>Methylorubrum</taxon>
    </lineage>
</organism>
<sequence length="132" mass="13767">MAAIGGIAARIAELDTVSVSVTGAVGEQGAATNEIVHRVGRTAQAPRAVTGHVAEVTKPAERTGYAADHVLQAASDMSAQADQRRQEVARFLADVSGRAAPAPRRCGPHPAPRRRRPHGGGRGRWRRGGSHG</sequence>
<dbReference type="Proteomes" id="UP000218288">
    <property type="component" value="Chromosome"/>
</dbReference>